<dbReference type="EMBL" id="JAPDGR010001605">
    <property type="protein sequence ID" value="KAJ2981077.1"/>
    <property type="molecule type" value="Genomic_DNA"/>
</dbReference>
<evidence type="ECO:0000313" key="1">
    <source>
        <dbReference type="EMBL" id="KAJ2981077.1"/>
    </source>
</evidence>
<comment type="caution">
    <text evidence="1">The sequence shown here is derived from an EMBL/GenBank/DDBJ whole genome shotgun (WGS) entry which is preliminary data.</text>
</comment>
<evidence type="ECO:0000313" key="2">
    <source>
        <dbReference type="Proteomes" id="UP001143856"/>
    </source>
</evidence>
<name>A0ACC1NQ83_9PEZI</name>
<accession>A0ACC1NQ83</accession>
<keyword evidence="2" id="KW-1185">Reference proteome</keyword>
<reference evidence="1" key="1">
    <citation type="submission" date="2022-10" db="EMBL/GenBank/DDBJ databases">
        <title>Genome Sequence of Xylaria curta.</title>
        <authorList>
            <person name="Buettner E."/>
        </authorList>
    </citation>
    <scope>NUCLEOTIDE SEQUENCE</scope>
    <source>
        <strain evidence="1">Babe10</strain>
    </source>
</reference>
<sequence>MQALTLYLTNITTILYSPKMDPTIPPTSFFRFFDLPAELRTNILSHLLISKYGIVLYNCTLFGPTTRDKVTALYVFLVNIQMYQEASAIFYGKNRFIINGQSHRLPGHLTKPGGFLSSEGQDARRRVRSLYLYLTRVGGEFKDILAPAISDMILSGSLRRLKICLGPPSSHPGVIAPETDMMTKQPFQDLLNLLADPDLEHVQLCVWKVHWSIFCPFHSKGEIISKGNTPAEVVDVFGLATIRGHSDWIDLDWEGMVDQVGTGKRIAKINETCL</sequence>
<organism evidence="1 2">
    <name type="scientific">Xylaria curta</name>
    <dbReference type="NCBI Taxonomy" id="42375"/>
    <lineage>
        <taxon>Eukaryota</taxon>
        <taxon>Fungi</taxon>
        <taxon>Dikarya</taxon>
        <taxon>Ascomycota</taxon>
        <taxon>Pezizomycotina</taxon>
        <taxon>Sordariomycetes</taxon>
        <taxon>Xylariomycetidae</taxon>
        <taxon>Xylariales</taxon>
        <taxon>Xylariaceae</taxon>
        <taxon>Xylaria</taxon>
    </lineage>
</organism>
<proteinExistence type="predicted"/>
<protein>
    <submittedName>
        <fullName evidence="1">Uncharacterized protein</fullName>
    </submittedName>
</protein>
<gene>
    <name evidence="1" type="ORF">NUW58_g6779</name>
</gene>
<dbReference type="Proteomes" id="UP001143856">
    <property type="component" value="Unassembled WGS sequence"/>
</dbReference>